<feature type="compositionally biased region" description="Basic and acidic residues" evidence="2">
    <location>
        <begin position="209"/>
        <end position="227"/>
    </location>
</feature>
<gene>
    <name evidence="4" type="ORF">V8G54_003726</name>
</gene>
<dbReference type="Proteomes" id="UP001374535">
    <property type="component" value="Chromosome 1"/>
</dbReference>
<feature type="domain" description="14-3-3" evidence="3">
    <location>
        <begin position="404"/>
        <end position="653"/>
    </location>
</feature>
<evidence type="ECO:0000313" key="5">
    <source>
        <dbReference type="Proteomes" id="UP001374535"/>
    </source>
</evidence>
<sequence length="826" mass="94227">MEGMLSANEQQSMVSSFLEVAQGQTAETARQFLQATSWKLEEALQLFLIGSESGAVPPPTLHTPPLENVDSWTDQPPSEPMKDPSGSESVGLNEAEEVRPPLPVIRETLYDDAMLYGYVFLFVRDAMLYYLTGSSFQWRKGGFLGWGYSPLWSDLSDPDRRGEEMENRVSALEGIFDSMVAMLEEIRAEWRGMARNINRDRGRRRNQRRSSEGSHDSANTERERGDVQHSWMKHVELPMFEGADPMGWIARAEKLFELQNVTEKEKMKSVYRCMEGENHASDVEEVHDDLTRRFGRLNRDTIVEELAAVQKESVDEDIQELEILVSQPSGKPDHSSFFVRVDLGTNIMMGIEADVAIERRPDPSSLVFKAVNSYYHFYDIVAEQKVPANMDEALEADYNTTMGDMVLGVAQKGEQAKKMSLEDGLEYGLKIRHTARIESSEETEQNSVEERNLFFVGYKNVVGSWRVSWRTLSSIEQKEESKGNELNVKRIRDYRHKVELELSNTCSDIMIILNENLIPSTNIAGSTMFYYKMKGDHYRYLAEFKAGNEKIAVAEQSLKAYQTTATVESELQLTRPIRLGLTLNFSMFYYEIMNSPERACHLAKQVFGVDYVVTEWAIGQEQPNIVGGTMMSELREAVSIIDFLSTRKDYMAEVEALETTRGQSDIGKDEVRDIIKRLDAVWLAESSLAKSIYGMLEVTRIQEEWKILEEDLPPPKPPDLNWREGVTLEEEHYGKLDRRSSGGREASLEPSTLVAFRNFEEEMRNPGVWEPEQGAASTAETSRDNLASLYRPPFHLMFNGPFDKVNMLLRLDFMDSVRVEMSESQT</sequence>
<dbReference type="InterPro" id="IPR036815">
    <property type="entry name" value="14-3-3_dom_sf"/>
</dbReference>
<dbReference type="InterPro" id="IPR023410">
    <property type="entry name" value="14-3-3_domain"/>
</dbReference>
<proteinExistence type="inferred from homology"/>
<dbReference type="CDD" id="cd08774">
    <property type="entry name" value="14-3-3"/>
    <property type="match status" value="1"/>
</dbReference>
<dbReference type="PANTHER" id="PTHR18860">
    <property type="entry name" value="14-3-3 PROTEIN"/>
    <property type="match status" value="1"/>
</dbReference>
<accession>A0AAQ3PCJ2</accession>
<dbReference type="EMBL" id="CP144700">
    <property type="protein sequence ID" value="WVZ25182.1"/>
    <property type="molecule type" value="Genomic_DNA"/>
</dbReference>
<feature type="region of interest" description="Disordered" evidence="2">
    <location>
        <begin position="57"/>
        <end position="94"/>
    </location>
</feature>
<dbReference type="Gene3D" id="1.10.8.10">
    <property type="entry name" value="DNA helicase RuvA subunit, C-terminal domain"/>
    <property type="match status" value="1"/>
</dbReference>
<dbReference type="PRINTS" id="PR00305">
    <property type="entry name" value="1433ZETA"/>
</dbReference>
<dbReference type="AlphaFoldDB" id="A0AAQ3PCJ2"/>
<feature type="region of interest" description="Disordered" evidence="2">
    <location>
        <begin position="201"/>
        <end position="227"/>
    </location>
</feature>
<evidence type="ECO:0000313" key="4">
    <source>
        <dbReference type="EMBL" id="WVZ25182.1"/>
    </source>
</evidence>
<comment type="similarity">
    <text evidence="1">Belongs to the 14-3-3 family.</text>
</comment>
<organism evidence="4 5">
    <name type="scientific">Vigna mungo</name>
    <name type="common">Black gram</name>
    <name type="synonym">Phaseolus mungo</name>
    <dbReference type="NCBI Taxonomy" id="3915"/>
    <lineage>
        <taxon>Eukaryota</taxon>
        <taxon>Viridiplantae</taxon>
        <taxon>Streptophyta</taxon>
        <taxon>Embryophyta</taxon>
        <taxon>Tracheophyta</taxon>
        <taxon>Spermatophyta</taxon>
        <taxon>Magnoliopsida</taxon>
        <taxon>eudicotyledons</taxon>
        <taxon>Gunneridae</taxon>
        <taxon>Pentapetalae</taxon>
        <taxon>rosids</taxon>
        <taxon>fabids</taxon>
        <taxon>Fabales</taxon>
        <taxon>Fabaceae</taxon>
        <taxon>Papilionoideae</taxon>
        <taxon>50 kb inversion clade</taxon>
        <taxon>NPAAA clade</taxon>
        <taxon>indigoferoid/millettioid clade</taxon>
        <taxon>Phaseoleae</taxon>
        <taxon>Vigna</taxon>
    </lineage>
</organism>
<evidence type="ECO:0000256" key="1">
    <source>
        <dbReference type="ARBA" id="ARBA00006141"/>
    </source>
</evidence>
<reference evidence="4 5" key="1">
    <citation type="journal article" date="2023" name="Life. Sci Alliance">
        <title>Evolutionary insights into 3D genome organization and epigenetic landscape of Vigna mungo.</title>
        <authorList>
            <person name="Junaid A."/>
            <person name="Singh B."/>
            <person name="Bhatia S."/>
        </authorList>
    </citation>
    <scope>NUCLEOTIDE SEQUENCE [LARGE SCALE GENOMIC DNA]</scope>
    <source>
        <strain evidence="4">Urdbean</strain>
    </source>
</reference>
<dbReference type="Pfam" id="PF00244">
    <property type="entry name" value="14-3-3"/>
    <property type="match status" value="1"/>
</dbReference>
<dbReference type="InterPro" id="IPR000308">
    <property type="entry name" value="14-3-3"/>
</dbReference>
<name>A0AAQ3PCJ2_VIGMU</name>
<evidence type="ECO:0000256" key="2">
    <source>
        <dbReference type="SAM" id="MobiDB-lite"/>
    </source>
</evidence>
<dbReference type="SUPFAM" id="SSF48445">
    <property type="entry name" value="14-3-3 protein"/>
    <property type="match status" value="1"/>
</dbReference>
<protein>
    <recommendedName>
        <fullName evidence="3">14-3-3 domain-containing protein</fullName>
    </recommendedName>
</protein>
<evidence type="ECO:0000259" key="3">
    <source>
        <dbReference type="SMART" id="SM00101"/>
    </source>
</evidence>
<dbReference type="Pfam" id="PF14555">
    <property type="entry name" value="UBA_4"/>
    <property type="match status" value="1"/>
</dbReference>
<keyword evidence="5" id="KW-1185">Reference proteome</keyword>
<dbReference type="Gene3D" id="1.20.190.20">
    <property type="entry name" value="14-3-3 domain"/>
    <property type="match status" value="1"/>
</dbReference>
<dbReference type="SMART" id="SM00101">
    <property type="entry name" value="14_3_3"/>
    <property type="match status" value="1"/>
</dbReference>